<evidence type="ECO:0000313" key="6">
    <source>
        <dbReference type="EMBL" id="GMQ28080.1"/>
    </source>
</evidence>
<keyword evidence="4" id="KW-0732">Signal</keyword>
<dbReference type="PANTHER" id="PTHR30097">
    <property type="entry name" value="CATION EFFLUX SYSTEM PROTEIN CUSB"/>
    <property type="match status" value="1"/>
</dbReference>
<dbReference type="NCBIfam" id="TIGR01730">
    <property type="entry name" value="RND_mfp"/>
    <property type="match status" value="1"/>
</dbReference>
<accession>A0ABQ6PLG6</accession>
<evidence type="ECO:0000256" key="3">
    <source>
        <dbReference type="SAM" id="Coils"/>
    </source>
</evidence>
<organism evidence="6 7">
    <name type="scientific">Algoriphagus confluentis</name>
    <dbReference type="NCBI Taxonomy" id="1697556"/>
    <lineage>
        <taxon>Bacteria</taxon>
        <taxon>Pseudomonadati</taxon>
        <taxon>Bacteroidota</taxon>
        <taxon>Cytophagia</taxon>
        <taxon>Cytophagales</taxon>
        <taxon>Cyclobacteriaceae</taxon>
        <taxon>Algoriphagus</taxon>
    </lineage>
</organism>
<dbReference type="Proteomes" id="UP001338309">
    <property type="component" value="Unassembled WGS sequence"/>
</dbReference>
<dbReference type="Gene3D" id="1.10.287.470">
    <property type="entry name" value="Helix hairpin bin"/>
    <property type="match status" value="1"/>
</dbReference>
<keyword evidence="2" id="KW-0813">Transport</keyword>
<dbReference type="Gene3D" id="2.40.50.100">
    <property type="match status" value="1"/>
</dbReference>
<dbReference type="InterPro" id="IPR058627">
    <property type="entry name" value="MdtA-like_C"/>
</dbReference>
<evidence type="ECO:0000313" key="7">
    <source>
        <dbReference type="Proteomes" id="UP001338309"/>
    </source>
</evidence>
<evidence type="ECO:0000256" key="2">
    <source>
        <dbReference type="ARBA" id="ARBA00022448"/>
    </source>
</evidence>
<feature type="signal peptide" evidence="4">
    <location>
        <begin position="1"/>
        <end position="20"/>
    </location>
</feature>
<evidence type="ECO:0000256" key="4">
    <source>
        <dbReference type="SAM" id="SignalP"/>
    </source>
</evidence>
<name>A0ABQ6PLG6_9BACT</name>
<feature type="coiled-coil region" evidence="3">
    <location>
        <begin position="236"/>
        <end position="263"/>
    </location>
</feature>
<dbReference type="PROSITE" id="PS51257">
    <property type="entry name" value="PROKAR_LIPOPROTEIN"/>
    <property type="match status" value="1"/>
</dbReference>
<protein>
    <recommendedName>
        <fullName evidence="5">Multidrug resistance protein MdtA-like C-terminal permuted SH3 domain-containing protein</fullName>
    </recommendedName>
</protein>
<dbReference type="InterPro" id="IPR006143">
    <property type="entry name" value="RND_pump_MFP"/>
</dbReference>
<dbReference type="SUPFAM" id="SSF111369">
    <property type="entry name" value="HlyD-like secretion proteins"/>
    <property type="match status" value="1"/>
</dbReference>
<dbReference type="Gene3D" id="2.40.420.20">
    <property type="match status" value="1"/>
</dbReference>
<gene>
    <name evidence="6" type="ORF">Aconfl_07230</name>
</gene>
<dbReference type="EMBL" id="BTPD01000002">
    <property type="protein sequence ID" value="GMQ28080.1"/>
    <property type="molecule type" value="Genomic_DNA"/>
</dbReference>
<proteinExistence type="inferred from homology"/>
<feature type="domain" description="Multidrug resistance protein MdtA-like C-terminal permuted SH3" evidence="5">
    <location>
        <begin position="421"/>
        <end position="477"/>
    </location>
</feature>
<evidence type="ECO:0000259" key="5">
    <source>
        <dbReference type="Pfam" id="PF25967"/>
    </source>
</evidence>
<feature type="chain" id="PRO_5045631078" description="Multidrug resistance protein MdtA-like C-terminal permuted SH3 domain-containing protein" evidence="4">
    <location>
        <begin position="21"/>
        <end position="496"/>
    </location>
</feature>
<comment type="similarity">
    <text evidence="1">Belongs to the membrane fusion protein (MFP) (TC 8.A.1) family.</text>
</comment>
<dbReference type="Pfam" id="PF25967">
    <property type="entry name" value="RND-MFP_C"/>
    <property type="match status" value="1"/>
</dbReference>
<keyword evidence="7" id="KW-1185">Reference proteome</keyword>
<evidence type="ECO:0000256" key="1">
    <source>
        <dbReference type="ARBA" id="ARBA00009477"/>
    </source>
</evidence>
<dbReference type="PANTHER" id="PTHR30097:SF4">
    <property type="entry name" value="SLR6042 PROTEIN"/>
    <property type="match status" value="1"/>
</dbReference>
<keyword evidence="3" id="KW-0175">Coiled coil</keyword>
<dbReference type="InterPro" id="IPR051909">
    <property type="entry name" value="MFP_Cation_Efflux"/>
</dbReference>
<sequence>MRLIYAMMILPLVLACQPTADQTQSQGEEGSISLNYTIWTEQTELFVEFPALVVGQASRFAAHFTVLDRHQPVREGSVTVSLIKDGKGIRNTVESPSSPGIFAPTLQPKEAGTYLLVFDLKTPAYSDRIEVGTIQVFANVEEAIQTIPAAVESPNAISFLKEQAWRMDFQTAPVVEKEIHEVIPTSGIWKVAPSDYLTSVAPANGRVSFAKGMLTEGSPVRKGQVLMTVSGEGLTTDNLTTEIQKAKAEFEQAQSEYTRKKELFEAKITPKAEFERVEQRYLIAKANYETLSSGFTGSGKQIVSPIDGYIKSIQAQNGAYVSQGTALFTVTSHKSSLLEVRVSPAYFGQLQQLQDVFYQTSPGNWSSLKAKGGKILSVGKEVESDQPLLSVFAEVNEGVEMPEGSFTEAQLAVGNPILRTVIPVAALLEDYGQYAVIVQLSGESFERRNIQIDKKNGSEVEVLTGLKSGEVVVTQGAYQVKMASMSGQAPAHGHAH</sequence>
<comment type="caution">
    <text evidence="6">The sequence shown here is derived from an EMBL/GenBank/DDBJ whole genome shotgun (WGS) entry which is preliminary data.</text>
</comment>
<dbReference type="RefSeq" id="WP_338222874.1">
    <property type="nucleotide sequence ID" value="NZ_BTPD01000002.1"/>
</dbReference>
<reference evidence="6 7" key="1">
    <citation type="submission" date="2023-08" db="EMBL/GenBank/DDBJ databases">
        <title>Draft genome sequence of Algoriphagus confluentis.</title>
        <authorList>
            <person name="Takatani N."/>
            <person name="Hosokawa M."/>
            <person name="Sawabe T."/>
        </authorList>
    </citation>
    <scope>NUCLEOTIDE SEQUENCE [LARGE SCALE GENOMIC DNA]</scope>
    <source>
        <strain evidence="6 7">NBRC 111222</strain>
    </source>
</reference>